<dbReference type="OrthoDB" id="9790390at2"/>
<feature type="site" description="Deprotonates C-terminal active site Cys" evidence="8">
    <location>
        <position position="27"/>
    </location>
</feature>
<dbReference type="InterPro" id="IPR017937">
    <property type="entry name" value="Thioredoxin_CS"/>
</dbReference>
<keyword evidence="4 9" id="KW-1015">Disulfide bond</keyword>
<dbReference type="STRING" id="394096.DB31_3731"/>
<dbReference type="PIRSF" id="PIRSF000077">
    <property type="entry name" value="Thioredoxin"/>
    <property type="match status" value="1"/>
</dbReference>
<evidence type="ECO:0000256" key="2">
    <source>
        <dbReference type="ARBA" id="ARBA00022448"/>
    </source>
</evidence>
<dbReference type="Gene3D" id="3.40.30.10">
    <property type="entry name" value="Glutaredoxin"/>
    <property type="match status" value="1"/>
</dbReference>
<dbReference type="InterPro" id="IPR036249">
    <property type="entry name" value="Thioredoxin-like_sf"/>
</dbReference>
<dbReference type="PANTHER" id="PTHR45663">
    <property type="entry name" value="GEO12009P1"/>
    <property type="match status" value="1"/>
</dbReference>
<dbReference type="RefSeq" id="WP_044196851.1">
    <property type="nucleotide sequence ID" value="NZ_JMCB01000020.1"/>
</dbReference>
<dbReference type="GO" id="GO:0045454">
    <property type="term" value="P:cell redox homeostasis"/>
    <property type="evidence" value="ECO:0007669"/>
    <property type="project" value="TreeGrafter"/>
</dbReference>
<dbReference type="EMBL" id="JMCB01000020">
    <property type="protein sequence ID" value="KFE62617.1"/>
    <property type="molecule type" value="Genomic_DNA"/>
</dbReference>
<evidence type="ECO:0000256" key="7">
    <source>
        <dbReference type="PIRNR" id="PIRNR000077"/>
    </source>
</evidence>
<evidence type="ECO:0000256" key="9">
    <source>
        <dbReference type="PIRSR" id="PIRSR000077-4"/>
    </source>
</evidence>
<feature type="disulfide bond" description="Redox-active" evidence="9">
    <location>
        <begin position="33"/>
        <end position="36"/>
    </location>
</feature>
<sequence length="108" mass="12018">MSDKVIHVSEKNFDAAVLEQEGPVLVDFWADWCGPCHRLAPILEEVASTYAGRLTIALLNIEENRAIAQEEGVRRIPTLLLFRRGEVVAVKEGVPSPAQLSEFLEPHL</sequence>
<dbReference type="PROSITE" id="PS51352">
    <property type="entry name" value="THIOREDOXIN_2"/>
    <property type="match status" value="1"/>
</dbReference>
<evidence type="ECO:0000256" key="3">
    <source>
        <dbReference type="ARBA" id="ARBA00022982"/>
    </source>
</evidence>
<dbReference type="AlphaFoldDB" id="A0A085W4K4"/>
<reference evidence="11 12" key="1">
    <citation type="submission" date="2014-04" db="EMBL/GenBank/DDBJ databases">
        <title>Genome assembly of Hyalangium minutum DSM 14724.</title>
        <authorList>
            <person name="Sharma G."/>
            <person name="Subramanian S."/>
        </authorList>
    </citation>
    <scope>NUCLEOTIDE SEQUENCE [LARGE SCALE GENOMIC DNA]</scope>
    <source>
        <strain evidence="11 12">DSM 14724</strain>
    </source>
</reference>
<keyword evidence="3" id="KW-0249">Electron transport</keyword>
<feature type="domain" description="Thioredoxin" evidence="10">
    <location>
        <begin position="1"/>
        <end position="108"/>
    </location>
</feature>
<dbReference type="GO" id="GO:0005829">
    <property type="term" value="C:cytosol"/>
    <property type="evidence" value="ECO:0007669"/>
    <property type="project" value="TreeGrafter"/>
</dbReference>
<dbReference type="PANTHER" id="PTHR45663:SF11">
    <property type="entry name" value="GEO12009P1"/>
    <property type="match status" value="1"/>
</dbReference>
<dbReference type="PROSITE" id="PS00194">
    <property type="entry name" value="THIOREDOXIN_1"/>
    <property type="match status" value="1"/>
</dbReference>
<comment type="caution">
    <text evidence="11">The sequence shown here is derived from an EMBL/GenBank/DDBJ whole genome shotgun (WGS) entry which is preliminary data.</text>
</comment>
<name>A0A085W4K4_9BACT</name>
<dbReference type="GO" id="GO:0015035">
    <property type="term" value="F:protein-disulfide reductase activity"/>
    <property type="evidence" value="ECO:0007669"/>
    <property type="project" value="UniProtKB-UniRule"/>
</dbReference>
<evidence type="ECO:0000256" key="5">
    <source>
        <dbReference type="ARBA" id="ARBA00023284"/>
    </source>
</evidence>
<organism evidence="11 12">
    <name type="scientific">Hyalangium minutum</name>
    <dbReference type="NCBI Taxonomy" id="394096"/>
    <lineage>
        <taxon>Bacteria</taxon>
        <taxon>Pseudomonadati</taxon>
        <taxon>Myxococcota</taxon>
        <taxon>Myxococcia</taxon>
        <taxon>Myxococcales</taxon>
        <taxon>Cystobacterineae</taxon>
        <taxon>Archangiaceae</taxon>
        <taxon>Hyalangium</taxon>
    </lineage>
</organism>
<dbReference type="Proteomes" id="UP000028725">
    <property type="component" value="Unassembled WGS sequence"/>
</dbReference>
<gene>
    <name evidence="11" type="ORF">DB31_3731</name>
</gene>
<evidence type="ECO:0000313" key="12">
    <source>
        <dbReference type="Proteomes" id="UP000028725"/>
    </source>
</evidence>
<feature type="site" description="Contributes to redox potential value" evidence="8">
    <location>
        <position position="34"/>
    </location>
</feature>
<dbReference type="NCBIfam" id="TIGR01068">
    <property type="entry name" value="thioredoxin"/>
    <property type="match status" value="1"/>
</dbReference>
<dbReference type="CDD" id="cd02947">
    <property type="entry name" value="TRX_family"/>
    <property type="match status" value="1"/>
</dbReference>
<feature type="active site" description="Nucleophile" evidence="8">
    <location>
        <position position="36"/>
    </location>
</feature>
<evidence type="ECO:0000256" key="1">
    <source>
        <dbReference type="ARBA" id="ARBA00008987"/>
    </source>
</evidence>
<evidence type="ECO:0000313" key="11">
    <source>
        <dbReference type="EMBL" id="KFE62617.1"/>
    </source>
</evidence>
<proteinExistence type="inferred from homology"/>
<protein>
    <recommendedName>
        <fullName evidence="6 7">Thioredoxin</fullName>
    </recommendedName>
</protein>
<dbReference type="InterPro" id="IPR013766">
    <property type="entry name" value="Thioredoxin_domain"/>
</dbReference>
<evidence type="ECO:0000256" key="8">
    <source>
        <dbReference type="PIRSR" id="PIRSR000077-1"/>
    </source>
</evidence>
<keyword evidence="12" id="KW-1185">Reference proteome</keyword>
<dbReference type="PRINTS" id="PR00421">
    <property type="entry name" value="THIOREDOXIN"/>
</dbReference>
<comment type="similarity">
    <text evidence="1 7">Belongs to the thioredoxin family.</text>
</comment>
<feature type="active site" description="Nucleophile" evidence="8">
    <location>
        <position position="33"/>
    </location>
</feature>
<keyword evidence="5 9" id="KW-0676">Redox-active center</keyword>
<feature type="site" description="Contributes to redox potential value" evidence="8">
    <location>
        <position position="35"/>
    </location>
</feature>
<evidence type="ECO:0000259" key="10">
    <source>
        <dbReference type="PROSITE" id="PS51352"/>
    </source>
</evidence>
<dbReference type="InterPro" id="IPR005746">
    <property type="entry name" value="Thioredoxin"/>
</dbReference>
<dbReference type="SUPFAM" id="SSF52833">
    <property type="entry name" value="Thioredoxin-like"/>
    <property type="match status" value="1"/>
</dbReference>
<evidence type="ECO:0000256" key="6">
    <source>
        <dbReference type="NCBIfam" id="TIGR01068"/>
    </source>
</evidence>
<dbReference type="Pfam" id="PF00085">
    <property type="entry name" value="Thioredoxin"/>
    <property type="match status" value="1"/>
</dbReference>
<accession>A0A085W4K4</accession>
<dbReference type="PATRIC" id="fig|394096.3.peg.7466"/>
<dbReference type="FunFam" id="3.40.30.10:FF:000001">
    <property type="entry name" value="Thioredoxin"/>
    <property type="match status" value="1"/>
</dbReference>
<evidence type="ECO:0000256" key="4">
    <source>
        <dbReference type="ARBA" id="ARBA00023157"/>
    </source>
</evidence>
<keyword evidence="2" id="KW-0813">Transport</keyword>